<dbReference type="PANTHER" id="PTHR19211">
    <property type="entry name" value="ATP-BINDING TRANSPORT PROTEIN-RELATED"/>
    <property type="match status" value="1"/>
</dbReference>
<evidence type="ECO:0000256" key="4">
    <source>
        <dbReference type="SAM" id="Coils"/>
    </source>
</evidence>
<sequence>MLSIQNLSYHAGPREILSKASLQVFHGQRVGLVGRNGGGKSTLLALIRGELQPDGGDIHLQAGVSIASVAQEIDNADRPAIEFVLDGDTELRELEAVLASNQHDERYFAAQSRFEAIDGFGAKARAAQLLAGLGFAADSIDRLVNSFSGGWRMRLNLARALMRRADLLLLDEPTNHLDLEAILWLEQYLARYPGAIILVSHDRDFLNAVVDRIAYLEDGAITLYTGSYDDFEAQRAARIEQQNAQHAQQERRIAHLEEFVNRFRAKATKARQAQSRLKQLERIERIARVQVSAGYSLEIPSPEQPPQTLLNLEQASFGYGTGPLLFQRLSLTLRPGDRVGLLGPNGAGKSTLIKLLTGALRPTTGQCQITPGVRIGYFAQHQLEELDPDATPMEHLQRLDPRAETQTLRNYLGRYGFGSQEMDRPVRGFSGGEKSRLALAGIAWRKPHLLLLDEPTNHLDLDMRDALLIALQEYAGAVLLVSHDRYLLNTCVDQFFLVADGEARVFDGDLDDYRQWLNTRQARTNAAVKAEKPKPAPNPGKRQKALRQKQERIETQMNTLEAQLARLDSELADPALYQADALDRVQALNAEREALQARFQVLEEEWLGLEMELEECAG</sequence>
<evidence type="ECO:0000313" key="8">
    <source>
        <dbReference type="Proteomes" id="UP001446205"/>
    </source>
</evidence>
<feature type="region of interest" description="Disordered" evidence="5">
    <location>
        <begin position="525"/>
        <end position="544"/>
    </location>
</feature>
<evidence type="ECO:0000256" key="2">
    <source>
        <dbReference type="ARBA" id="ARBA00022741"/>
    </source>
</evidence>
<gene>
    <name evidence="7" type="ORF">WOB96_12820</name>
</gene>
<dbReference type="Gene3D" id="3.40.50.300">
    <property type="entry name" value="P-loop containing nucleotide triphosphate hydrolases"/>
    <property type="match status" value="2"/>
</dbReference>
<feature type="coiled-coil region" evidence="4">
    <location>
        <begin position="239"/>
        <end position="290"/>
    </location>
</feature>
<dbReference type="SUPFAM" id="SSF52540">
    <property type="entry name" value="P-loop containing nucleoside triphosphate hydrolases"/>
    <property type="match status" value="2"/>
</dbReference>
<dbReference type="InterPro" id="IPR003593">
    <property type="entry name" value="AAA+_ATPase"/>
</dbReference>
<feature type="domain" description="ABC transporter" evidence="6">
    <location>
        <begin position="310"/>
        <end position="525"/>
    </location>
</feature>
<evidence type="ECO:0000256" key="5">
    <source>
        <dbReference type="SAM" id="MobiDB-lite"/>
    </source>
</evidence>
<dbReference type="InterPro" id="IPR032524">
    <property type="entry name" value="ABC_tran_C"/>
</dbReference>
<keyword evidence="4" id="KW-0175">Coiled coil</keyword>
<evidence type="ECO:0000256" key="3">
    <source>
        <dbReference type="ARBA" id="ARBA00022840"/>
    </source>
</evidence>
<dbReference type="RefSeq" id="WP_341371693.1">
    <property type="nucleotide sequence ID" value="NZ_JBBPCO010000014.1"/>
</dbReference>
<protein>
    <submittedName>
        <fullName evidence="7">ATP-binding cassette domain-containing protein</fullName>
    </submittedName>
</protein>
<comment type="caution">
    <text evidence="7">The sequence shown here is derived from an EMBL/GenBank/DDBJ whole genome shotgun (WGS) entry which is preliminary data.</text>
</comment>
<keyword evidence="1" id="KW-0677">Repeat</keyword>
<dbReference type="InterPro" id="IPR003439">
    <property type="entry name" value="ABC_transporter-like_ATP-bd"/>
</dbReference>
<dbReference type="InterPro" id="IPR027417">
    <property type="entry name" value="P-loop_NTPase"/>
</dbReference>
<dbReference type="GO" id="GO:0005524">
    <property type="term" value="F:ATP binding"/>
    <property type="evidence" value="ECO:0007669"/>
    <property type="project" value="UniProtKB-KW"/>
</dbReference>
<organism evidence="7 8">
    <name type="scientific">Thermithiobacillus plumbiphilus</name>
    <dbReference type="NCBI Taxonomy" id="1729899"/>
    <lineage>
        <taxon>Bacteria</taxon>
        <taxon>Pseudomonadati</taxon>
        <taxon>Pseudomonadota</taxon>
        <taxon>Acidithiobacillia</taxon>
        <taxon>Acidithiobacillales</taxon>
        <taxon>Thermithiobacillaceae</taxon>
        <taxon>Thermithiobacillus</taxon>
    </lineage>
</organism>
<name>A0ABU9DAT6_9PROT</name>
<evidence type="ECO:0000256" key="1">
    <source>
        <dbReference type="ARBA" id="ARBA00022737"/>
    </source>
</evidence>
<keyword evidence="3 7" id="KW-0067">ATP-binding</keyword>
<dbReference type="PROSITE" id="PS00211">
    <property type="entry name" value="ABC_TRANSPORTER_1"/>
    <property type="match status" value="2"/>
</dbReference>
<dbReference type="Gene3D" id="1.10.287.380">
    <property type="entry name" value="Valyl-tRNA synthetase, C-terminal domain"/>
    <property type="match status" value="1"/>
</dbReference>
<dbReference type="EMBL" id="JBBPCO010000014">
    <property type="protein sequence ID" value="MEK8090637.1"/>
    <property type="molecule type" value="Genomic_DNA"/>
</dbReference>
<proteinExistence type="predicted"/>
<dbReference type="Pfam" id="PF16326">
    <property type="entry name" value="ABC_tran_CTD"/>
    <property type="match status" value="1"/>
</dbReference>
<accession>A0ABU9DAT6</accession>
<dbReference type="Pfam" id="PF12848">
    <property type="entry name" value="ABC_tran_Xtn"/>
    <property type="match status" value="1"/>
</dbReference>
<dbReference type="InterPro" id="IPR017871">
    <property type="entry name" value="ABC_transporter-like_CS"/>
</dbReference>
<evidence type="ECO:0000259" key="6">
    <source>
        <dbReference type="PROSITE" id="PS50893"/>
    </source>
</evidence>
<dbReference type="InterPro" id="IPR032781">
    <property type="entry name" value="ABC_tran_Xtn"/>
</dbReference>
<dbReference type="Pfam" id="PF00005">
    <property type="entry name" value="ABC_tran"/>
    <property type="match status" value="2"/>
</dbReference>
<dbReference type="SMART" id="SM00382">
    <property type="entry name" value="AAA"/>
    <property type="match status" value="2"/>
</dbReference>
<dbReference type="PROSITE" id="PS50893">
    <property type="entry name" value="ABC_TRANSPORTER_2"/>
    <property type="match status" value="2"/>
</dbReference>
<evidence type="ECO:0000313" key="7">
    <source>
        <dbReference type="EMBL" id="MEK8090637.1"/>
    </source>
</evidence>
<feature type="domain" description="ABC transporter" evidence="6">
    <location>
        <begin position="2"/>
        <end position="243"/>
    </location>
</feature>
<keyword evidence="8" id="KW-1185">Reference proteome</keyword>
<reference evidence="7 8" key="1">
    <citation type="submission" date="2024-04" db="EMBL/GenBank/DDBJ databases">
        <authorList>
            <person name="Abashina T."/>
            <person name="Shaikin A."/>
        </authorList>
    </citation>
    <scope>NUCLEOTIDE SEQUENCE [LARGE SCALE GENOMIC DNA]</scope>
    <source>
        <strain evidence="7 8">AAFK</strain>
    </source>
</reference>
<dbReference type="CDD" id="cd03221">
    <property type="entry name" value="ABCF_EF-3"/>
    <property type="match status" value="2"/>
</dbReference>
<dbReference type="InterPro" id="IPR037118">
    <property type="entry name" value="Val-tRNA_synth_C_sf"/>
</dbReference>
<dbReference type="Proteomes" id="UP001446205">
    <property type="component" value="Unassembled WGS sequence"/>
</dbReference>
<keyword evidence="2" id="KW-0547">Nucleotide-binding</keyword>
<dbReference type="PANTHER" id="PTHR19211:SF14">
    <property type="entry name" value="ATP-BINDING CASSETTE SUB-FAMILY F MEMBER 1"/>
    <property type="match status" value="1"/>
</dbReference>
<dbReference type="InterPro" id="IPR050611">
    <property type="entry name" value="ABCF"/>
</dbReference>